<sequence>MKYDNLLYLDIDFLSEKYEEETGVAPSTVISKNEGMDAQAGVSFLKSKLHSQVTKQYTASNQVMLKATRKSLEQYPKSTHSLEVGMVPGNYWVEGELSIGQWGENKNSKTALNQFYEIKSGEITYSLLPQNEYFLANLQALEIISPALQRHINIPVTMLCKVLYPLPDIKTIVSTPYIIQTKGYGDRE</sequence>
<comment type="caution">
    <text evidence="1">The sequence shown here is derived from an EMBL/GenBank/DDBJ whole genome shotgun (WGS) entry which is preliminary data.</text>
</comment>
<organism evidence="1 2">
    <name type="scientific">Desulfotignum phosphitoxidans DSM 13687</name>
    <dbReference type="NCBI Taxonomy" id="1286635"/>
    <lineage>
        <taxon>Bacteria</taxon>
        <taxon>Pseudomonadati</taxon>
        <taxon>Thermodesulfobacteriota</taxon>
        <taxon>Desulfobacteria</taxon>
        <taxon>Desulfobacterales</taxon>
        <taxon>Desulfobacteraceae</taxon>
        <taxon>Desulfotignum</taxon>
    </lineage>
</organism>
<gene>
    <name evidence="1" type="ORF">Dpo_1c05900</name>
</gene>
<evidence type="ECO:0000313" key="2">
    <source>
        <dbReference type="Proteomes" id="UP000014216"/>
    </source>
</evidence>
<protein>
    <submittedName>
        <fullName evidence="1">Uncharacterized protein</fullName>
    </submittedName>
</protein>
<proteinExistence type="predicted"/>
<keyword evidence="2" id="KW-1185">Reference proteome</keyword>
<dbReference type="OrthoDB" id="7060778at2"/>
<dbReference type="Proteomes" id="UP000014216">
    <property type="component" value="Unassembled WGS sequence"/>
</dbReference>
<name>S0G635_9BACT</name>
<dbReference type="EMBL" id="APJX01000001">
    <property type="protein sequence ID" value="EMS81449.1"/>
    <property type="molecule type" value="Genomic_DNA"/>
</dbReference>
<dbReference type="RefSeq" id="WP_006964173.1">
    <property type="nucleotide sequence ID" value="NZ_APJX01000001.1"/>
</dbReference>
<dbReference type="AlphaFoldDB" id="S0G635"/>
<accession>S0G635</accession>
<evidence type="ECO:0000313" key="1">
    <source>
        <dbReference type="EMBL" id="EMS81449.1"/>
    </source>
</evidence>
<reference evidence="1 2" key="1">
    <citation type="journal article" date="2013" name="Genome Announc.">
        <title>Draft Genome Sequence of Desulfotignum phosphitoxidans DSM 13687 Strain FiPS-3.</title>
        <authorList>
            <person name="Poehlein A."/>
            <person name="Daniel R."/>
            <person name="Simeonova D.D."/>
        </authorList>
    </citation>
    <scope>NUCLEOTIDE SEQUENCE [LARGE SCALE GENOMIC DNA]</scope>
    <source>
        <strain evidence="1 2">DSM 13687</strain>
    </source>
</reference>